<gene>
    <name evidence="2" type="ORF">BAGA_02020</name>
</gene>
<comment type="caution">
    <text evidence="2">The sequence shown here is derived from an EMBL/GenBank/DDBJ whole genome shotgun (WGS) entry which is preliminary data.</text>
</comment>
<organism evidence="2 3">
    <name type="scientific">Bacillus gaemokensis</name>
    <dbReference type="NCBI Taxonomy" id="574375"/>
    <lineage>
        <taxon>Bacteria</taxon>
        <taxon>Bacillati</taxon>
        <taxon>Bacillota</taxon>
        <taxon>Bacilli</taxon>
        <taxon>Bacillales</taxon>
        <taxon>Bacillaceae</taxon>
        <taxon>Bacillus</taxon>
        <taxon>Bacillus cereus group</taxon>
    </lineage>
</organism>
<proteinExistence type="predicted"/>
<dbReference type="InterPro" id="IPR038733">
    <property type="entry name" value="Predicted_DNA_bind_prot_RHH"/>
</dbReference>
<sequence length="162" mass="19117">MTIGEIIDRLNKREPLAIIAKRLEISPYTLSKKLRVLGYEYDGEQKKRIFIGEGEEPRHLYFQEATALQSVKTDYQVLIYEQLQSIYELLRKREERIIVTKNFKNSEKKKRTFSICTEILEGLDVVAGTTGIQKSKIVEEALKEFLQRYKEVDELEQNEREK</sequence>
<dbReference type="OrthoDB" id="2881798at2"/>
<feature type="domain" description="Predicted DNA-binding protein ribbon-helix-helix" evidence="1">
    <location>
        <begin position="111"/>
        <end position="150"/>
    </location>
</feature>
<protein>
    <submittedName>
        <fullName evidence="2">CopG family transcriptional regulator</fullName>
    </submittedName>
</protein>
<dbReference type="AlphaFoldDB" id="A0A073KUI6"/>
<accession>A0A073KUI6</accession>
<keyword evidence="3" id="KW-1185">Reference proteome</keyword>
<dbReference type="EMBL" id="JOTM01000001">
    <property type="protein sequence ID" value="KEK26038.1"/>
    <property type="molecule type" value="Genomic_DNA"/>
</dbReference>
<reference evidence="2 3" key="1">
    <citation type="submission" date="2014-06" db="EMBL/GenBank/DDBJ databases">
        <title>Draft genome sequence of Bacillus gaemokensis JCM 15801 (MCCC 1A00707).</title>
        <authorList>
            <person name="Lai Q."/>
            <person name="Liu Y."/>
            <person name="Shao Z."/>
        </authorList>
    </citation>
    <scope>NUCLEOTIDE SEQUENCE [LARGE SCALE GENOMIC DNA]</scope>
    <source>
        <strain evidence="2 3">JCM 15801</strain>
    </source>
</reference>
<name>A0A073KUI6_9BACI</name>
<dbReference type="Proteomes" id="UP000027778">
    <property type="component" value="Unassembled WGS sequence"/>
</dbReference>
<dbReference type="Pfam" id="PF12651">
    <property type="entry name" value="RHH_3"/>
    <property type="match status" value="1"/>
</dbReference>
<evidence type="ECO:0000259" key="1">
    <source>
        <dbReference type="Pfam" id="PF12651"/>
    </source>
</evidence>
<evidence type="ECO:0000313" key="3">
    <source>
        <dbReference type="Proteomes" id="UP000027778"/>
    </source>
</evidence>
<dbReference type="RefSeq" id="WP_033672382.1">
    <property type="nucleotide sequence ID" value="NZ_JOTM01000001.1"/>
</dbReference>
<evidence type="ECO:0000313" key="2">
    <source>
        <dbReference type="EMBL" id="KEK26038.1"/>
    </source>
</evidence>